<dbReference type="STRING" id="551991.SAMN05192529_101165"/>
<evidence type="ECO:0000256" key="3">
    <source>
        <dbReference type="ARBA" id="ARBA00022840"/>
    </source>
</evidence>
<dbReference type="InterPro" id="IPR003439">
    <property type="entry name" value="ABC_transporter-like_ATP-bd"/>
</dbReference>
<reference evidence="5 6" key="1">
    <citation type="submission" date="2016-10" db="EMBL/GenBank/DDBJ databases">
        <authorList>
            <person name="de Groot N.N."/>
        </authorList>
    </citation>
    <scope>NUCLEOTIDE SEQUENCE [LARGE SCALE GENOMIC DNA]</scope>
    <source>
        <strain evidence="5 6">Vu-144</strain>
    </source>
</reference>
<dbReference type="PANTHER" id="PTHR42939">
    <property type="entry name" value="ABC TRANSPORTER ATP-BINDING PROTEIN ALBC-RELATED"/>
    <property type="match status" value="1"/>
</dbReference>
<keyword evidence="2" id="KW-0547">Nucleotide-binding</keyword>
<evidence type="ECO:0000256" key="2">
    <source>
        <dbReference type="ARBA" id="ARBA00022741"/>
    </source>
</evidence>
<proteinExistence type="predicted"/>
<dbReference type="InterPro" id="IPR051782">
    <property type="entry name" value="ABC_Transporter_VariousFunc"/>
</dbReference>
<keyword evidence="6" id="KW-1185">Reference proteome</keyword>
<dbReference type="GO" id="GO:0005524">
    <property type="term" value="F:ATP binding"/>
    <property type="evidence" value="ECO:0007669"/>
    <property type="project" value="UniProtKB-KW"/>
</dbReference>
<sequence>MKATLSIKGIFKSYNTAPVLEDINIEIQNGDIYTLIGKNGVGKTTLLDLLVGLSMPDLGEIIFNDLHVQTQSQAWKKSIGVALTTDHLIETLSINEYLTLLGGIYGLEKQKTRNRAASLIRFFFEETENINKPIKAYSSGMKKKTLLCAAFIHNPDILLLDEPFTFLDPAACSRLCEFLNMQKEQGKIIILSSHDLLYIDKIATRIGILDNKRLILDQTYKEFKLENDFFKDNKMLKQVLNYDSKNLEVLEEILK</sequence>
<feature type="domain" description="ABC transporter" evidence="4">
    <location>
        <begin position="5"/>
        <end position="236"/>
    </location>
</feature>
<protein>
    <submittedName>
        <fullName evidence="5">ABC-2 type transport system ATP-binding protein</fullName>
    </submittedName>
</protein>
<dbReference type="EMBL" id="FNQY01000001">
    <property type="protein sequence ID" value="SDZ74532.1"/>
    <property type="molecule type" value="Genomic_DNA"/>
</dbReference>
<dbReference type="AlphaFoldDB" id="A0A1H3VK92"/>
<keyword evidence="3 5" id="KW-0067">ATP-binding</keyword>
<accession>A0A1H3VK92</accession>
<evidence type="ECO:0000313" key="6">
    <source>
        <dbReference type="Proteomes" id="UP000199041"/>
    </source>
</evidence>
<gene>
    <name evidence="5" type="ORF">SAMN05192529_101165</name>
</gene>
<dbReference type="SMART" id="SM00382">
    <property type="entry name" value="AAA"/>
    <property type="match status" value="1"/>
</dbReference>
<dbReference type="GO" id="GO:0016887">
    <property type="term" value="F:ATP hydrolysis activity"/>
    <property type="evidence" value="ECO:0007669"/>
    <property type="project" value="InterPro"/>
</dbReference>
<dbReference type="RefSeq" id="WP_091392180.1">
    <property type="nucleotide sequence ID" value="NZ_FNQY01000001.1"/>
</dbReference>
<dbReference type="SUPFAM" id="SSF52540">
    <property type="entry name" value="P-loop containing nucleoside triphosphate hydrolases"/>
    <property type="match status" value="1"/>
</dbReference>
<dbReference type="Pfam" id="PF00005">
    <property type="entry name" value="ABC_tran"/>
    <property type="match status" value="1"/>
</dbReference>
<name>A0A1H3VK92_9BACT</name>
<organism evidence="5 6">
    <name type="scientific">Arachidicoccus rhizosphaerae</name>
    <dbReference type="NCBI Taxonomy" id="551991"/>
    <lineage>
        <taxon>Bacteria</taxon>
        <taxon>Pseudomonadati</taxon>
        <taxon>Bacteroidota</taxon>
        <taxon>Chitinophagia</taxon>
        <taxon>Chitinophagales</taxon>
        <taxon>Chitinophagaceae</taxon>
        <taxon>Arachidicoccus</taxon>
    </lineage>
</organism>
<dbReference type="CDD" id="cd03230">
    <property type="entry name" value="ABC_DR_subfamily_A"/>
    <property type="match status" value="1"/>
</dbReference>
<keyword evidence="1" id="KW-0813">Transport</keyword>
<dbReference type="PROSITE" id="PS50893">
    <property type="entry name" value="ABC_TRANSPORTER_2"/>
    <property type="match status" value="1"/>
</dbReference>
<dbReference type="PANTHER" id="PTHR42939:SF1">
    <property type="entry name" value="ABC TRANSPORTER ATP-BINDING PROTEIN ALBC-RELATED"/>
    <property type="match status" value="1"/>
</dbReference>
<dbReference type="InterPro" id="IPR003593">
    <property type="entry name" value="AAA+_ATPase"/>
</dbReference>
<evidence type="ECO:0000259" key="4">
    <source>
        <dbReference type="PROSITE" id="PS50893"/>
    </source>
</evidence>
<dbReference type="Proteomes" id="UP000199041">
    <property type="component" value="Unassembled WGS sequence"/>
</dbReference>
<dbReference type="OrthoDB" id="9808363at2"/>
<dbReference type="Gene3D" id="3.40.50.300">
    <property type="entry name" value="P-loop containing nucleotide triphosphate hydrolases"/>
    <property type="match status" value="1"/>
</dbReference>
<dbReference type="InterPro" id="IPR027417">
    <property type="entry name" value="P-loop_NTPase"/>
</dbReference>
<evidence type="ECO:0000313" key="5">
    <source>
        <dbReference type="EMBL" id="SDZ74532.1"/>
    </source>
</evidence>
<evidence type="ECO:0000256" key="1">
    <source>
        <dbReference type="ARBA" id="ARBA00022448"/>
    </source>
</evidence>